<dbReference type="EC" id="2.7.8.6" evidence="9"/>
<evidence type="ECO:0000256" key="2">
    <source>
        <dbReference type="ARBA" id="ARBA00006464"/>
    </source>
</evidence>
<dbReference type="Pfam" id="PF13727">
    <property type="entry name" value="CoA_binding_3"/>
    <property type="match status" value="1"/>
</dbReference>
<keyword evidence="6 7" id="KW-0472">Membrane</keyword>
<organism evidence="9 10">
    <name type="scientific">Nakamurella multipartita (strain ATCC 700099 / DSM 44233 / CIP 104796 / JCM 9543 / NBRC 105858 / Y-104)</name>
    <name type="common">Microsphaera multipartita</name>
    <dbReference type="NCBI Taxonomy" id="479431"/>
    <lineage>
        <taxon>Bacteria</taxon>
        <taxon>Bacillati</taxon>
        <taxon>Actinomycetota</taxon>
        <taxon>Actinomycetes</taxon>
        <taxon>Nakamurellales</taxon>
        <taxon>Nakamurellaceae</taxon>
        <taxon>Nakamurella</taxon>
    </lineage>
</organism>
<dbReference type="HOGENOM" id="CLU_024920_0_1_11"/>
<reference evidence="9 10" key="2">
    <citation type="journal article" date="2010" name="Stand. Genomic Sci.">
        <title>Complete genome sequence of Nakamurella multipartita type strain (Y-104).</title>
        <authorList>
            <person name="Tice H."/>
            <person name="Mayilraj S."/>
            <person name="Sims D."/>
            <person name="Lapidus A."/>
            <person name="Nolan M."/>
            <person name="Lucas S."/>
            <person name="Glavina Del Rio T."/>
            <person name="Copeland A."/>
            <person name="Cheng J.F."/>
            <person name="Meincke L."/>
            <person name="Bruce D."/>
            <person name="Goodwin L."/>
            <person name="Pitluck S."/>
            <person name="Ivanova N."/>
            <person name="Mavromatis K."/>
            <person name="Ovchinnikova G."/>
            <person name="Pati A."/>
            <person name="Chen A."/>
            <person name="Palaniappan K."/>
            <person name="Land M."/>
            <person name="Hauser L."/>
            <person name="Chang Y.J."/>
            <person name="Jeffries C.D."/>
            <person name="Detter J.C."/>
            <person name="Brettin T."/>
            <person name="Rohde M."/>
            <person name="Goker M."/>
            <person name="Bristow J."/>
            <person name="Eisen J.A."/>
            <person name="Markowitz V."/>
            <person name="Hugenholtz P."/>
            <person name="Kyrpides N.C."/>
            <person name="Klenk H.P."/>
            <person name="Chen F."/>
        </authorList>
    </citation>
    <scope>NUCLEOTIDE SEQUENCE [LARGE SCALE GENOMIC DNA]</scope>
    <source>
        <strain evidence="10">ATCC 700099 / DSM 44233 / CIP 104796 / JCM 9543 / NBRC 105858 / Y-104</strain>
    </source>
</reference>
<gene>
    <name evidence="9" type="ordered locus">Namu_3194</name>
</gene>
<keyword evidence="3 9" id="KW-0808">Transferase</keyword>
<evidence type="ECO:0000256" key="7">
    <source>
        <dbReference type="SAM" id="Phobius"/>
    </source>
</evidence>
<dbReference type="eggNOG" id="COG1086">
    <property type="taxonomic scope" value="Bacteria"/>
</dbReference>
<dbReference type="EMBL" id="CP001737">
    <property type="protein sequence ID" value="ACV79526.1"/>
    <property type="molecule type" value="Genomic_DNA"/>
</dbReference>
<evidence type="ECO:0000256" key="3">
    <source>
        <dbReference type="ARBA" id="ARBA00022679"/>
    </source>
</evidence>
<dbReference type="PANTHER" id="PTHR30576:SF0">
    <property type="entry name" value="UNDECAPRENYL-PHOSPHATE N-ACETYLGALACTOSAMINYL 1-PHOSPHATE TRANSFERASE-RELATED"/>
    <property type="match status" value="1"/>
</dbReference>
<dbReference type="NCBIfam" id="TIGR03025">
    <property type="entry name" value="EPS_sugtrans"/>
    <property type="match status" value="1"/>
</dbReference>
<comment type="subcellular location">
    <subcellularLocation>
        <location evidence="1">Membrane</location>
        <topology evidence="1">Multi-pass membrane protein</topology>
    </subcellularLocation>
</comment>
<protein>
    <submittedName>
        <fullName evidence="9">Exopolysaccharide biosynthesis polyprenyl glycosylphosphotransferase</fullName>
        <ecNumber evidence="9">2.7.8.6</ecNumber>
    </submittedName>
</protein>
<comment type="similarity">
    <text evidence="2">Belongs to the bacterial sugar transferase family.</text>
</comment>
<dbReference type="eggNOG" id="COG2148">
    <property type="taxonomic scope" value="Bacteria"/>
</dbReference>
<evidence type="ECO:0000256" key="5">
    <source>
        <dbReference type="ARBA" id="ARBA00022989"/>
    </source>
</evidence>
<dbReference type="GO" id="GO:0047360">
    <property type="term" value="F:undecaprenyl-phosphate galactose phosphotransferase activity"/>
    <property type="evidence" value="ECO:0007669"/>
    <property type="project" value="UniProtKB-EC"/>
</dbReference>
<dbReference type="InterPro" id="IPR003362">
    <property type="entry name" value="Bact_transf"/>
</dbReference>
<accession>C8XCS3</accession>
<feature type="transmembrane region" description="Helical" evidence="7">
    <location>
        <begin position="56"/>
        <end position="72"/>
    </location>
</feature>
<proteinExistence type="inferred from homology"/>
<dbReference type="KEGG" id="nml:Namu_3194"/>
<dbReference type="SUPFAM" id="SSF51735">
    <property type="entry name" value="NAD(P)-binding Rossmann-fold domains"/>
    <property type="match status" value="1"/>
</dbReference>
<dbReference type="AlphaFoldDB" id="C8XCS3"/>
<feature type="transmembrane region" description="Helical" evidence="7">
    <location>
        <begin position="84"/>
        <end position="105"/>
    </location>
</feature>
<evidence type="ECO:0000313" key="9">
    <source>
        <dbReference type="EMBL" id="ACV79526.1"/>
    </source>
</evidence>
<dbReference type="GO" id="GO:0016020">
    <property type="term" value="C:membrane"/>
    <property type="evidence" value="ECO:0007669"/>
    <property type="project" value="UniProtKB-SubCell"/>
</dbReference>
<evidence type="ECO:0000259" key="8">
    <source>
        <dbReference type="Pfam" id="PF02397"/>
    </source>
</evidence>
<evidence type="ECO:0000313" key="10">
    <source>
        <dbReference type="Proteomes" id="UP000002218"/>
    </source>
</evidence>
<dbReference type="PANTHER" id="PTHR30576">
    <property type="entry name" value="COLANIC BIOSYNTHESIS UDP-GLUCOSE LIPID CARRIER TRANSFERASE"/>
    <property type="match status" value="1"/>
</dbReference>
<dbReference type="STRING" id="479431.Namu_3194"/>
<feature type="transmembrane region" description="Helical" evidence="7">
    <location>
        <begin position="117"/>
        <end position="139"/>
    </location>
</feature>
<evidence type="ECO:0000256" key="6">
    <source>
        <dbReference type="ARBA" id="ARBA00023136"/>
    </source>
</evidence>
<feature type="transmembrane region" description="Helical" evidence="7">
    <location>
        <begin position="22"/>
        <end position="44"/>
    </location>
</feature>
<dbReference type="InterPro" id="IPR036291">
    <property type="entry name" value="NAD(P)-bd_dom_sf"/>
</dbReference>
<feature type="domain" description="Bacterial sugar transferase" evidence="8">
    <location>
        <begin position="281"/>
        <end position="462"/>
    </location>
</feature>
<dbReference type="Gene3D" id="3.40.50.720">
    <property type="entry name" value="NAD(P)-binding Rossmann-like Domain"/>
    <property type="match status" value="1"/>
</dbReference>
<dbReference type="Pfam" id="PF02397">
    <property type="entry name" value="Bac_transf"/>
    <property type="match status" value="1"/>
</dbReference>
<dbReference type="InParanoid" id="C8XCS3"/>
<feature type="transmembrane region" description="Helical" evidence="7">
    <location>
        <begin position="286"/>
        <end position="307"/>
    </location>
</feature>
<reference evidence="10" key="1">
    <citation type="submission" date="2009-09" db="EMBL/GenBank/DDBJ databases">
        <title>The complete genome of Nakamurella multipartita DSM 44233.</title>
        <authorList>
            <consortium name="US DOE Joint Genome Institute (JGI-PGF)"/>
            <person name="Lucas S."/>
            <person name="Copeland A."/>
            <person name="Lapidus A."/>
            <person name="Glavina del Rio T."/>
            <person name="Dalin E."/>
            <person name="Tice H."/>
            <person name="Bruce D."/>
            <person name="Goodwin L."/>
            <person name="Pitluck S."/>
            <person name="Kyrpides N."/>
            <person name="Mavromatis K."/>
            <person name="Ivanova N."/>
            <person name="Ovchinnikova G."/>
            <person name="Sims D."/>
            <person name="Meincke L."/>
            <person name="Brettin T."/>
            <person name="Detter J.C."/>
            <person name="Han C."/>
            <person name="Larimer F."/>
            <person name="Land M."/>
            <person name="Hauser L."/>
            <person name="Markowitz V."/>
            <person name="Cheng J.-F."/>
            <person name="Hugenholtz P."/>
            <person name="Woyke T."/>
            <person name="Wu D."/>
            <person name="Klenk H.-P."/>
            <person name="Eisen J.A."/>
        </authorList>
    </citation>
    <scope>NUCLEOTIDE SEQUENCE [LARGE SCALE GENOMIC DNA]</scope>
    <source>
        <strain evidence="10">ATCC 700099 / DSM 44233 / CIP 104796 / JCM 9543 / NBRC 105858 / Y-104</strain>
    </source>
</reference>
<sequence>MPTEALAPYADQVARRRLNIPVALLGQGIWPLVLAADLFALIGAKAMLGQLTVRSLVTFTICVVIFALAGLYRSRLTLSALDDLPRVALGMLGTVGLSTIALSLLDRPSDQQHQESQLLFAVLTVAIVTILRSLAYLAIRSLRRHGIAHRTVVVGAGLVGQSVARTLHEHPEYGLAPVGFVDSDPLSQLGDYEFPILGHTDTLPKVLQLTGVRTVIIAFSTAPEEQMIDVIRQCDRLNCEIFILPRLFEVHHVSTDMDYIWGVPLTRLRRGAYRASSWPIKRMMDIAASGLALALLSPVMALIALAVRIEGGPGVLFKQIRVGVDGRHFELLKFRSLRPVDETESATNWNISHDDRLGPVGRILRTSSLDELPQLLNILRGDMSIVGPRPERPHFVDQFRQTYPRYWARHRVPCGLTGWAQIHGLRGDTSIADRARFDNYYVENWSLWLDVKIIIRTAGAVFTRAGS</sequence>
<dbReference type="Proteomes" id="UP000002218">
    <property type="component" value="Chromosome"/>
</dbReference>
<name>C8XCS3_NAKMY</name>
<keyword evidence="10" id="KW-1185">Reference proteome</keyword>
<evidence type="ECO:0000256" key="1">
    <source>
        <dbReference type="ARBA" id="ARBA00004141"/>
    </source>
</evidence>
<evidence type="ECO:0000256" key="4">
    <source>
        <dbReference type="ARBA" id="ARBA00022692"/>
    </source>
</evidence>
<keyword evidence="4 7" id="KW-0812">Transmembrane</keyword>
<keyword evidence="5 7" id="KW-1133">Transmembrane helix</keyword>
<dbReference type="InterPro" id="IPR017475">
    <property type="entry name" value="EPS_sugar_tfrase"/>
</dbReference>